<protein>
    <submittedName>
        <fullName evidence="2">Uncharacterized protein</fullName>
    </submittedName>
</protein>
<feature type="region of interest" description="Disordered" evidence="1">
    <location>
        <begin position="450"/>
        <end position="472"/>
    </location>
</feature>
<dbReference type="AlphaFoldDB" id="A0A1I0WNR4"/>
<organism evidence="2 3">
    <name type="scientific">Cellulomonas marina</name>
    <dbReference type="NCBI Taxonomy" id="988821"/>
    <lineage>
        <taxon>Bacteria</taxon>
        <taxon>Bacillati</taxon>
        <taxon>Actinomycetota</taxon>
        <taxon>Actinomycetes</taxon>
        <taxon>Micrococcales</taxon>
        <taxon>Cellulomonadaceae</taxon>
        <taxon>Cellulomonas</taxon>
    </lineage>
</organism>
<feature type="compositionally biased region" description="Low complexity" evidence="1">
    <location>
        <begin position="451"/>
        <end position="472"/>
    </location>
</feature>
<dbReference type="Proteomes" id="UP000199012">
    <property type="component" value="Unassembled WGS sequence"/>
</dbReference>
<proteinExistence type="predicted"/>
<evidence type="ECO:0000313" key="3">
    <source>
        <dbReference type="Proteomes" id="UP000199012"/>
    </source>
</evidence>
<evidence type="ECO:0000313" key="2">
    <source>
        <dbReference type="EMBL" id="SFA90251.1"/>
    </source>
</evidence>
<keyword evidence="3" id="KW-1185">Reference proteome</keyword>
<gene>
    <name evidence="2" type="ORF">SAMN05421867_103120</name>
</gene>
<feature type="compositionally biased region" description="Basic and acidic residues" evidence="1">
    <location>
        <begin position="1"/>
        <end position="44"/>
    </location>
</feature>
<dbReference type="EMBL" id="FOKA01000003">
    <property type="protein sequence ID" value="SFA90251.1"/>
    <property type="molecule type" value="Genomic_DNA"/>
</dbReference>
<evidence type="ECO:0000256" key="1">
    <source>
        <dbReference type="SAM" id="MobiDB-lite"/>
    </source>
</evidence>
<feature type="region of interest" description="Disordered" evidence="1">
    <location>
        <begin position="1"/>
        <end position="51"/>
    </location>
</feature>
<name>A0A1I0WNR4_9CELL</name>
<feature type="compositionally biased region" description="Low complexity" evidence="1">
    <location>
        <begin position="290"/>
        <end position="313"/>
    </location>
</feature>
<sequence>MDRDRGHDEGAHDGGLHDGGLHDEGRHDEGLQDEGALDRLRAGDPARGVPVPEARIRADVSRRTGVPLAGAVGAELEGDTLDGAGDGVVGGAREPGAQVVPLAPRRRRRTAWTAAAAVAGALVVGGGGYGIGVAASGGDAEASTVTALPALSLSGGAGGASAAVGTQAEAATPRVAGDTAAGASSIGLWGGGRTVFTGTGLGDERSSARAWALDASAVIDAGTAQRVAAALGVTGEPVAQWGSWVVGSTDGGGPSVMLGTGGQVSYWTPTTTVCEPVGAVVEPQPAPLDDAGSGAGSSDAGSSEAGSSGAVEGPAGGAGGPGACTVPPTQDAVDRLTQVARDLGTDLSGWAVGTTSDGVGVSATASRVVDGRAAGDAWTAYVTAEGLVSFSANLASLVDLGTYDVVSAQEAVDRLNDPRFGASGGVVALADAAGTTGAEPFRAEGDAATSDLALPAPDPGATPTAVPVPTAGEPLPWPVTTVTLVSAELTVATAWTPDGSSLLVPTWALTAEDGTVWTVVAVVDEGLDLTAP</sequence>
<dbReference type="RefSeq" id="WP_090031102.1">
    <property type="nucleotide sequence ID" value="NZ_BONM01000002.1"/>
</dbReference>
<dbReference type="OrthoDB" id="3268840at2"/>
<accession>A0A1I0WNR4</accession>
<dbReference type="STRING" id="988821.SAMN05421867_103120"/>
<feature type="region of interest" description="Disordered" evidence="1">
    <location>
        <begin position="282"/>
        <end position="329"/>
    </location>
</feature>
<reference evidence="2 3" key="1">
    <citation type="submission" date="2016-10" db="EMBL/GenBank/DDBJ databases">
        <authorList>
            <person name="de Groot N.N."/>
        </authorList>
    </citation>
    <scope>NUCLEOTIDE SEQUENCE [LARGE SCALE GENOMIC DNA]</scope>
    <source>
        <strain evidence="2 3">CGMCC 4.6945</strain>
    </source>
</reference>